<proteinExistence type="inferred from homology"/>
<evidence type="ECO:0000256" key="8">
    <source>
        <dbReference type="ARBA" id="ARBA00033408"/>
    </source>
</evidence>
<keyword evidence="6" id="KW-0067">ATP-binding</keyword>
<dbReference type="PIRSF" id="PIRSF003128">
    <property type="entry name" value="RecN"/>
    <property type="match status" value="1"/>
</dbReference>
<protein>
    <recommendedName>
        <fullName evidence="3 9">DNA repair protein RecN</fullName>
    </recommendedName>
    <alternativeName>
        <fullName evidence="8 9">Recombination protein N</fullName>
    </alternativeName>
</protein>
<dbReference type="GO" id="GO:0006310">
    <property type="term" value="P:DNA recombination"/>
    <property type="evidence" value="ECO:0007669"/>
    <property type="project" value="InterPro"/>
</dbReference>
<comment type="similarity">
    <text evidence="2 9">Belongs to the RecN family.</text>
</comment>
<dbReference type="NCBIfam" id="TIGR00634">
    <property type="entry name" value="recN"/>
    <property type="match status" value="1"/>
</dbReference>
<evidence type="ECO:0000256" key="9">
    <source>
        <dbReference type="PIRNR" id="PIRNR003128"/>
    </source>
</evidence>
<dbReference type="InterPro" id="IPR003395">
    <property type="entry name" value="RecF/RecN/SMC_N"/>
</dbReference>
<organism evidence="11 12">
    <name type="scientific">Tannerella sp. oral taxon BU063 isolate Cell 2</name>
    <dbReference type="NCBI Taxonomy" id="1411148"/>
    <lineage>
        <taxon>Bacteria</taxon>
        <taxon>Pseudomonadati</taxon>
        <taxon>Bacteroidota</taxon>
        <taxon>Bacteroidia</taxon>
        <taxon>Bacteroidales</taxon>
        <taxon>Tannerellaceae</taxon>
        <taxon>Tannerella</taxon>
    </lineage>
</organism>
<dbReference type="EMBL" id="AYUF01000485">
    <property type="protein sequence ID" value="ETK01326.1"/>
    <property type="molecule type" value="Genomic_DNA"/>
</dbReference>
<dbReference type="GO" id="GO:0043590">
    <property type="term" value="C:bacterial nucleoid"/>
    <property type="evidence" value="ECO:0007669"/>
    <property type="project" value="TreeGrafter"/>
</dbReference>
<sequence>MLKSLHIRNFVLIDRLDITFDQGFSVITGETGAGKSIILGALALVLGGRADAKSARAGADKCVIEAEFNISAYGLEAFFQENDLEYDPTSCLLRRELSATGKSRAFINDTPVSLATVKELGGHLIDIHSQHQNLLLADTRFQLNVVDVMAQTADLQRAYAERFQAYRDAESRLDELKDTAERNNQNEDYLRFQVEELTTARLKQGEQAELEEELKTLSHAEEIREALFRTAGMLGDDDAGALIRLHEALGLMEGIKDYLPGAADYAERIRTARLDLEDLYADIDHLKEDVDFDPERMTYVNDRLNIIYSLQRKHRVESVEALLSLQADFEARLAAIDSFDERLAALTRERDEALQDVLTQADALTRRRTEAAAGVEREIAERMRTLGVPNTRFRIDFTRRARPAADGMDEVAFLFSANKNEALSPVAQTASGGEISRLMLCIKAMIAGFAALPAIIFDEIDTGVSGDISDRMADIMQSLGHRMQVITITHQPQIAAKGAAHYYVYKEDTADRTLTRIRPLTADERVGEIARMLSGASLTDAAIANARELLDMK</sequence>
<dbReference type="PATRIC" id="fig|1411148.3.peg.1673"/>
<feature type="domain" description="RecF/RecN/SMC N-terminal" evidence="10">
    <location>
        <begin position="1"/>
        <end position="508"/>
    </location>
</feature>
<dbReference type="SUPFAM" id="SSF52540">
    <property type="entry name" value="P-loop containing nucleoside triphosphate hydrolases"/>
    <property type="match status" value="1"/>
</dbReference>
<evidence type="ECO:0000256" key="4">
    <source>
        <dbReference type="ARBA" id="ARBA00022741"/>
    </source>
</evidence>
<name>W2C4F2_9BACT</name>
<evidence type="ECO:0000256" key="2">
    <source>
        <dbReference type="ARBA" id="ARBA00009441"/>
    </source>
</evidence>
<dbReference type="FunFam" id="3.40.50.300:FF:000319">
    <property type="entry name" value="DNA repair protein RecN"/>
    <property type="match status" value="1"/>
</dbReference>
<dbReference type="GO" id="GO:0009432">
    <property type="term" value="P:SOS response"/>
    <property type="evidence" value="ECO:0007669"/>
    <property type="project" value="TreeGrafter"/>
</dbReference>
<dbReference type="PANTHER" id="PTHR11059:SF0">
    <property type="entry name" value="DNA REPAIR PROTEIN RECN"/>
    <property type="match status" value="1"/>
</dbReference>
<dbReference type="AlphaFoldDB" id="W2C4F2"/>
<keyword evidence="5 9" id="KW-0227">DNA damage</keyword>
<accession>W2C4F2</accession>
<evidence type="ECO:0000256" key="7">
    <source>
        <dbReference type="ARBA" id="ARBA00023204"/>
    </source>
</evidence>
<dbReference type="Proteomes" id="UP000018837">
    <property type="component" value="Unassembled WGS sequence"/>
</dbReference>
<evidence type="ECO:0000256" key="6">
    <source>
        <dbReference type="ARBA" id="ARBA00022840"/>
    </source>
</evidence>
<dbReference type="PANTHER" id="PTHR11059">
    <property type="entry name" value="DNA REPAIR PROTEIN RECN"/>
    <property type="match status" value="1"/>
</dbReference>
<dbReference type="Pfam" id="PF02463">
    <property type="entry name" value="SMC_N"/>
    <property type="match status" value="1"/>
</dbReference>
<evidence type="ECO:0000256" key="3">
    <source>
        <dbReference type="ARBA" id="ARBA00021315"/>
    </source>
</evidence>
<dbReference type="InterPro" id="IPR027417">
    <property type="entry name" value="P-loop_NTPase"/>
</dbReference>
<dbReference type="CDD" id="cd03241">
    <property type="entry name" value="ABC_RecN"/>
    <property type="match status" value="2"/>
</dbReference>
<keyword evidence="7 9" id="KW-0234">DNA repair</keyword>
<comment type="caution">
    <text evidence="11">The sequence shown here is derived from an EMBL/GenBank/DDBJ whole genome shotgun (WGS) entry which is preliminary data.</text>
</comment>
<dbReference type="InterPro" id="IPR004604">
    <property type="entry name" value="DNA_recomb/repair_RecN"/>
</dbReference>
<evidence type="ECO:0000313" key="11">
    <source>
        <dbReference type="EMBL" id="ETK01326.1"/>
    </source>
</evidence>
<evidence type="ECO:0000256" key="1">
    <source>
        <dbReference type="ARBA" id="ARBA00003618"/>
    </source>
</evidence>
<reference evidence="11 12" key="1">
    <citation type="submission" date="2013-11" db="EMBL/GenBank/DDBJ databases">
        <title>Single cell genomics of uncultured Tannerella BU063 (oral taxon 286).</title>
        <authorList>
            <person name="Beall C.J."/>
            <person name="Campbell A.G."/>
            <person name="Griffen A.L."/>
            <person name="Podar M."/>
            <person name="Leys E.J."/>
        </authorList>
    </citation>
    <scope>NUCLEOTIDE SEQUENCE [LARGE SCALE GENOMIC DNA]</scope>
    <source>
        <strain evidence="11">Cell 2</strain>
    </source>
</reference>
<keyword evidence="4" id="KW-0547">Nucleotide-binding</keyword>
<evidence type="ECO:0000256" key="5">
    <source>
        <dbReference type="ARBA" id="ARBA00022763"/>
    </source>
</evidence>
<dbReference type="GO" id="GO:0006281">
    <property type="term" value="P:DNA repair"/>
    <property type="evidence" value="ECO:0007669"/>
    <property type="project" value="UniProtKB-KW"/>
</dbReference>
<gene>
    <name evidence="11" type="ORF">N425_10355</name>
</gene>
<dbReference type="GO" id="GO:0005524">
    <property type="term" value="F:ATP binding"/>
    <property type="evidence" value="ECO:0007669"/>
    <property type="project" value="UniProtKB-KW"/>
</dbReference>
<comment type="function">
    <text evidence="1 9">May be involved in recombinational repair of damaged DNA.</text>
</comment>
<evidence type="ECO:0000313" key="12">
    <source>
        <dbReference type="Proteomes" id="UP000018837"/>
    </source>
</evidence>
<dbReference type="Gene3D" id="3.40.50.300">
    <property type="entry name" value="P-loop containing nucleotide triphosphate hydrolases"/>
    <property type="match status" value="2"/>
</dbReference>
<evidence type="ECO:0000259" key="10">
    <source>
        <dbReference type="Pfam" id="PF02463"/>
    </source>
</evidence>